<dbReference type="Gene3D" id="3.80.10.10">
    <property type="entry name" value="Ribonuclease Inhibitor"/>
    <property type="match status" value="1"/>
</dbReference>
<dbReference type="SUPFAM" id="SSF52047">
    <property type="entry name" value="RNI-like"/>
    <property type="match status" value="1"/>
</dbReference>
<dbReference type="OrthoDB" id="626167at2759"/>
<keyword evidence="4" id="KW-1185">Reference proteome</keyword>
<dbReference type="EMBL" id="BSYR01000014">
    <property type="protein sequence ID" value="GMI77995.1"/>
    <property type="molecule type" value="Genomic_DNA"/>
</dbReference>
<dbReference type="InterPro" id="IPR044227">
    <property type="entry name" value="TONSOKU"/>
</dbReference>
<evidence type="ECO:0000313" key="3">
    <source>
        <dbReference type="EMBL" id="GMI78001.1"/>
    </source>
</evidence>
<name>A0A9W7HII7_HIBTR</name>
<protein>
    <submittedName>
        <fullName evidence="3">BRUSHY1, TONSOKU, MGOUN3</fullName>
    </submittedName>
</protein>
<comment type="caution">
    <text evidence="3">The sequence shown here is derived from an EMBL/GenBank/DDBJ whole genome shotgun (WGS) entry which is preliminary data.</text>
</comment>
<dbReference type="GO" id="GO:0009933">
    <property type="term" value="P:meristem structural organization"/>
    <property type="evidence" value="ECO:0007669"/>
    <property type="project" value="InterPro"/>
</dbReference>
<dbReference type="EMBL" id="BSYR01000014">
    <property type="protein sequence ID" value="GMI78001.1"/>
    <property type="molecule type" value="Genomic_DNA"/>
</dbReference>
<feature type="compositionally biased region" description="Polar residues" evidence="1">
    <location>
        <begin position="74"/>
        <end position="87"/>
    </location>
</feature>
<dbReference type="InterPro" id="IPR032675">
    <property type="entry name" value="LRR_dom_sf"/>
</dbReference>
<dbReference type="GO" id="GO:0040029">
    <property type="term" value="P:epigenetic regulation of gene expression"/>
    <property type="evidence" value="ECO:0007669"/>
    <property type="project" value="InterPro"/>
</dbReference>
<evidence type="ECO:0000313" key="4">
    <source>
        <dbReference type="Proteomes" id="UP001165190"/>
    </source>
</evidence>
<dbReference type="PANTHER" id="PTHR47684:SF1">
    <property type="entry name" value="PROTEIN TONSOKU"/>
    <property type="match status" value="1"/>
</dbReference>
<sequence>MTGAMKQGGNALTSLLMNPQCCLKVLNLNKCRLGISGILQLVHALAENESLEELNLARNADMDKQLEIKDAKPTNRSSESLQPSHTVSDCELDTNCNKLEVADSEDDETRVETAASGLNDCCASSCQRNSALECQHIQKLSVAIGMAKQLQMLDLSDNGLSVQASEALYNAWSSGSRAGLPWRHIEDRIVHFSME</sequence>
<dbReference type="PANTHER" id="PTHR47684">
    <property type="entry name" value="PROTEIN TONSOKU"/>
    <property type="match status" value="1"/>
</dbReference>
<evidence type="ECO:0000256" key="1">
    <source>
        <dbReference type="SAM" id="MobiDB-lite"/>
    </source>
</evidence>
<gene>
    <name evidence="2" type="ORF">HRI_001468800</name>
    <name evidence="3" type="ORF">HRI_001469400</name>
</gene>
<dbReference type="GO" id="GO:0072423">
    <property type="term" value="P:response to DNA damage checkpoint signaling"/>
    <property type="evidence" value="ECO:0007669"/>
    <property type="project" value="InterPro"/>
</dbReference>
<dbReference type="SMART" id="SM00368">
    <property type="entry name" value="LRR_RI"/>
    <property type="match status" value="2"/>
</dbReference>
<dbReference type="GO" id="GO:0005634">
    <property type="term" value="C:nucleus"/>
    <property type="evidence" value="ECO:0007669"/>
    <property type="project" value="InterPro"/>
</dbReference>
<organism evidence="3 4">
    <name type="scientific">Hibiscus trionum</name>
    <name type="common">Flower of an hour</name>
    <dbReference type="NCBI Taxonomy" id="183268"/>
    <lineage>
        <taxon>Eukaryota</taxon>
        <taxon>Viridiplantae</taxon>
        <taxon>Streptophyta</taxon>
        <taxon>Embryophyta</taxon>
        <taxon>Tracheophyta</taxon>
        <taxon>Spermatophyta</taxon>
        <taxon>Magnoliopsida</taxon>
        <taxon>eudicotyledons</taxon>
        <taxon>Gunneridae</taxon>
        <taxon>Pentapetalae</taxon>
        <taxon>rosids</taxon>
        <taxon>malvids</taxon>
        <taxon>Malvales</taxon>
        <taxon>Malvaceae</taxon>
        <taxon>Malvoideae</taxon>
        <taxon>Hibiscus</taxon>
    </lineage>
</organism>
<feature type="region of interest" description="Disordered" evidence="1">
    <location>
        <begin position="69"/>
        <end position="88"/>
    </location>
</feature>
<dbReference type="AlphaFoldDB" id="A0A9W7HII7"/>
<dbReference type="Pfam" id="PF00560">
    <property type="entry name" value="LRR_1"/>
    <property type="match status" value="1"/>
</dbReference>
<dbReference type="Proteomes" id="UP001165190">
    <property type="component" value="Unassembled WGS sequence"/>
</dbReference>
<reference evidence="3" key="1">
    <citation type="submission" date="2023-05" db="EMBL/GenBank/DDBJ databases">
        <title>Genome and transcriptome analyses reveal genes involved in the formation of fine ridges on petal epidermal cells in Hibiscus trionum.</title>
        <authorList>
            <person name="Koshimizu S."/>
            <person name="Masuda S."/>
            <person name="Ishii T."/>
            <person name="Shirasu K."/>
            <person name="Hoshino A."/>
            <person name="Arita M."/>
        </authorList>
    </citation>
    <scope>NUCLEOTIDE SEQUENCE</scope>
    <source>
        <strain evidence="3">Hamamatsu line</strain>
    </source>
</reference>
<accession>A0A9W7HII7</accession>
<proteinExistence type="predicted"/>
<evidence type="ECO:0000313" key="2">
    <source>
        <dbReference type="EMBL" id="GMI77995.1"/>
    </source>
</evidence>
<dbReference type="InterPro" id="IPR001611">
    <property type="entry name" value="Leu-rich_rpt"/>
</dbReference>